<dbReference type="InParanoid" id="D2VQ19"/>
<dbReference type="Proteomes" id="UP000006671">
    <property type="component" value="Unassembled WGS sequence"/>
</dbReference>
<dbReference type="EMBL" id="GG738888">
    <property type="protein sequence ID" value="EFC41100.1"/>
    <property type="molecule type" value="Genomic_DNA"/>
</dbReference>
<evidence type="ECO:0000313" key="2">
    <source>
        <dbReference type="Proteomes" id="UP000006671"/>
    </source>
</evidence>
<keyword evidence="2" id="KW-1185">Reference proteome</keyword>
<dbReference type="KEGG" id="ngr:NAEGRDRAFT_71132"/>
<dbReference type="VEuPathDB" id="AmoebaDB:NAEGRDRAFT_71132"/>
<dbReference type="GeneID" id="8855970"/>
<name>D2VQ19_NAEGR</name>
<gene>
    <name evidence="1" type="ORF">NAEGRDRAFT_71132</name>
</gene>
<dbReference type="RefSeq" id="XP_002673844.1">
    <property type="nucleotide sequence ID" value="XM_002673798.1"/>
</dbReference>
<evidence type="ECO:0000313" key="1">
    <source>
        <dbReference type="EMBL" id="EFC41100.1"/>
    </source>
</evidence>
<sequence>MKNSNIRKKEKVIKFMDETCKTLNRIHKKKEKISAKHELRKQLCNDDLLKNYFVLNPEKDETVVFRIENTPLENEQVIVTKHSMVTNVQSTHHHEPNPPVQVSETIRNDPQPDEIINTIHNQQEMNQFLLQLCCALIHQQEGQKRSCFQ</sequence>
<protein>
    <submittedName>
        <fullName evidence="1">Predicted protein</fullName>
    </submittedName>
</protein>
<dbReference type="AlphaFoldDB" id="D2VQ19"/>
<organism evidence="2">
    <name type="scientific">Naegleria gruberi</name>
    <name type="common">Amoeba</name>
    <dbReference type="NCBI Taxonomy" id="5762"/>
    <lineage>
        <taxon>Eukaryota</taxon>
        <taxon>Discoba</taxon>
        <taxon>Heterolobosea</taxon>
        <taxon>Tetramitia</taxon>
        <taxon>Eutetramitia</taxon>
        <taxon>Vahlkampfiidae</taxon>
        <taxon>Naegleria</taxon>
    </lineage>
</organism>
<accession>D2VQ19</accession>
<proteinExistence type="predicted"/>
<reference evidence="1 2" key="1">
    <citation type="journal article" date="2010" name="Cell">
        <title>The genome of Naegleria gruberi illuminates early eukaryotic versatility.</title>
        <authorList>
            <person name="Fritz-Laylin L.K."/>
            <person name="Prochnik S.E."/>
            <person name="Ginger M.L."/>
            <person name="Dacks J.B."/>
            <person name="Carpenter M.L."/>
            <person name="Field M.C."/>
            <person name="Kuo A."/>
            <person name="Paredez A."/>
            <person name="Chapman J."/>
            <person name="Pham J."/>
            <person name="Shu S."/>
            <person name="Neupane R."/>
            <person name="Cipriano M."/>
            <person name="Mancuso J."/>
            <person name="Tu H."/>
            <person name="Salamov A."/>
            <person name="Lindquist E."/>
            <person name="Shapiro H."/>
            <person name="Lucas S."/>
            <person name="Grigoriev I.V."/>
            <person name="Cande W.Z."/>
            <person name="Fulton C."/>
            <person name="Rokhsar D.S."/>
            <person name="Dawson S.C."/>
        </authorList>
    </citation>
    <scope>NUCLEOTIDE SEQUENCE [LARGE SCALE GENOMIC DNA]</scope>
    <source>
        <strain evidence="1 2">NEG-M</strain>
    </source>
</reference>